<dbReference type="AlphaFoldDB" id="G5IF43"/>
<dbReference type="HOGENOM" id="CLU_771111_0_0_9"/>
<sequence>MQASIYHIAPFDAEIGGTIKFNWQGNQFFKNRCIIKKNETNEVVYDKTVDSFKYEHVIDISEAHLVNGEKYNAFITVFDKDGAESDIQAIGEHFLCLKTPSFQFTNITNGQVISTSSYQFILSYSQENGELLDSWAISVYTRSHTLLSTSGLNYQTDSMEYTFSGFSNKNEYSIKATGRTVNGIDVETDFINISISYSIRDVFSLLEPVNLKDIGAINIRSNIVSSEGHLKNTPAVYLDNEAIDLRDNELTYQEGFSFSGDFSKVILFYGCDYNKEFLYLYADDPDKLSGTVTYRVGHFGTSAMRACYELRTNSNGVHSVYYSNIIDIPEELDKIGLCITRINGFYNLQAANLGKVVAA</sequence>
<dbReference type="RefSeq" id="WP_006780100.1">
    <property type="nucleotide sequence ID" value="NZ_CP040506.1"/>
</dbReference>
<dbReference type="PATRIC" id="fig|742737.3.peg.2144"/>
<proteinExistence type="predicted"/>
<accession>G5IF43</accession>
<evidence type="ECO:0000313" key="2">
    <source>
        <dbReference type="Proteomes" id="UP000005384"/>
    </source>
</evidence>
<reference evidence="1 2" key="1">
    <citation type="submission" date="2011-08" db="EMBL/GenBank/DDBJ databases">
        <title>The Genome Sequence of Clostridium hathewayi WAL-18680.</title>
        <authorList>
            <consortium name="The Broad Institute Genome Sequencing Platform"/>
            <person name="Earl A."/>
            <person name="Ward D."/>
            <person name="Feldgarden M."/>
            <person name="Gevers D."/>
            <person name="Finegold S.M."/>
            <person name="Summanen P.H."/>
            <person name="Molitoris D.R."/>
            <person name="Song M."/>
            <person name="Daigneault M."/>
            <person name="Allen-Vercoe E."/>
            <person name="Young S.K."/>
            <person name="Zeng Q."/>
            <person name="Gargeya S."/>
            <person name="Fitzgerald M."/>
            <person name="Haas B."/>
            <person name="Abouelleil A."/>
            <person name="Alvarado L."/>
            <person name="Arachchi H.M."/>
            <person name="Berlin A."/>
            <person name="Brown A."/>
            <person name="Chapman S.B."/>
            <person name="Chen Z."/>
            <person name="Dunbar C."/>
            <person name="Freedman E."/>
            <person name="Gearin G."/>
            <person name="Gellesch M."/>
            <person name="Goldberg J."/>
            <person name="Griggs A."/>
            <person name="Gujja S."/>
            <person name="Heiman D."/>
            <person name="Howarth C."/>
            <person name="Larson L."/>
            <person name="Lui A."/>
            <person name="MacDonald P.J.P."/>
            <person name="Montmayeur A."/>
            <person name="Murphy C."/>
            <person name="Neiman D."/>
            <person name="Pearson M."/>
            <person name="Priest M."/>
            <person name="Roberts A."/>
            <person name="Saif S."/>
            <person name="Shea T."/>
            <person name="Shenoy N."/>
            <person name="Sisk P."/>
            <person name="Stolte C."/>
            <person name="Sykes S."/>
            <person name="Wortman J."/>
            <person name="Nusbaum C."/>
            <person name="Birren B."/>
        </authorList>
    </citation>
    <scope>NUCLEOTIDE SEQUENCE [LARGE SCALE GENOMIC DNA]</scope>
    <source>
        <strain evidence="1 2">WAL-18680</strain>
    </source>
</reference>
<dbReference type="OrthoDB" id="2582167at2"/>
<keyword evidence="2" id="KW-1185">Reference proteome</keyword>
<name>G5IF43_9FIRM</name>
<organism evidence="1 2">
    <name type="scientific">Hungatella hathewayi WAL-18680</name>
    <dbReference type="NCBI Taxonomy" id="742737"/>
    <lineage>
        <taxon>Bacteria</taxon>
        <taxon>Bacillati</taxon>
        <taxon>Bacillota</taxon>
        <taxon>Clostridia</taxon>
        <taxon>Lachnospirales</taxon>
        <taxon>Lachnospiraceae</taxon>
        <taxon>Hungatella</taxon>
    </lineage>
</organism>
<evidence type="ECO:0000313" key="1">
    <source>
        <dbReference type="EMBL" id="EHI59882.1"/>
    </source>
</evidence>
<comment type="caution">
    <text evidence="1">The sequence shown here is derived from an EMBL/GenBank/DDBJ whole genome shotgun (WGS) entry which is preliminary data.</text>
</comment>
<gene>
    <name evidence="1" type="ORF">HMPREF9473_02120</name>
</gene>
<dbReference type="Proteomes" id="UP000005384">
    <property type="component" value="Unassembled WGS sequence"/>
</dbReference>
<protein>
    <submittedName>
        <fullName evidence="1">Uncharacterized protein</fullName>
    </submittedName>
</protein>
<dbReference type="EMBL" id="ADLN01000043">
    <property type="protein sequence ID" value="EHI59882.1"/>
    <property type="molecule type" value="Genomic_DNA"/>
</dbReference>